<dbReference type="EMBL" id="PIFK01000038">
    <property type="protein sequence ID" value="PTP29109.1"/>
    <property type="molecule type" value="Genomic_DNA"/>
</dbReference>
<reference evidence="5" key="4">
    <citation type="journal article" date="2018" name="Nature">
        <title>A major lineage of non-tailed dsDNA viruses as unrecognized killers of marine bacteria.</title>
        <authorList>
            <person name="Kauffman K.M."/>
            <person name="Hussain F.A."/>
            <person name="Yang J."/>
            <person name="Arevalo P."/>
            <person name="Brown J.M."/>
            <person name="Chang W.K."/>
            <person name="VanInsberghe D."/>
            <person name="Elsherbini J."/>
            <person name="Sharma R.S."/>
            <person name="Cutler M.B."/>
            <person name="Kelly L."/>
            <person name="Polz M.F."/>
        </authorList>
    </citation>
    <scope>NUCLEOTIDE SEQUENCE</scope>
    <source>
        <strain evidence="6">10N.261.55.E11</strain>
        <strain evidence="5">10N.286.54.F3</strain>
    </source>
</reference>
<comment type="caution">
    <text evidence="1">The sequence shown here is derived from an EMBL/GenBank/DDBJ whole genome shotgun (WGS) entry which is preliminary data.</text>
</comment>
<evidence type="ECO:0000313" key="7">
    <source>
        <dbReference type="EMBL" id="PTP19936.1"/>
    </source>
</evidence>
<dbReference type="RefSeq" id="WP_004733419.1">
    <property type="nucleotide sequence ID" value="NZ_AP025508.1"/>
</dbReference>
<accession>A0A0P6ZKM6</accession>
<dbReference type="Proteomes" id="UP001177935">
    <property type="component" value="Unassembled WGS sequence"/>
</dbReference>
<dbReference type="Proteomes" id="UP000235405">
    <property type="component" value="Unassembled WGS sequence"/>
</dbReference>
<dbReference type="GeneID" id="89591976"/>
<evidence type="ECO:0000313" key="14">
    <source>
        <dbReference type="Proteomes" id="UP001569200"/>
    </source>
</evidence>
<dbReference type="EMBL" id="JAKMYX010000072">
    <property type="protein sequence ID" value="MDH5922795.1"/>
    <property type="molecule type" value="Genomic_DNA"/>
</dbReference>
<evidence type="ECO:0000313" key="8">
    <source>
        <dbReference type="EMBL" id="PTP29109.1"/>
    </source>
</evidence>
<dbReference type="EMBL" id="JAUYVK010000017">
    <property type="protein sequence ID" value="MDP2490938.1"/>
    <property type="molecule type" value="Genomic_DNA"/>
</dbReference>
<evidence type="ECO:0000313" key="1">
    <source>
        <dbReference type="EMBL" id="MDH5922795.1"/>
    </source>
</evidence>
<evidence type="ECO:0000313" key="5">
    <source>
        <dbReference type="EMBL" id="PMF18217.1"/>
    </source>
</evidence>
<evidence type="ECO:0000313" key="6">
    <source>
        <dbReference type="EMBL" id="PMJ62310.1"/>
    </source>
</evidence>
<evidence type="ECO:0000313" key="12">
    <source>
        <dbReference type="Proteomes" id="UP000244197"/>
    </source>
</evidence>
<dbReference type="EMBL" id="PIGA01000012">
    <property type="protein sequence ID" value="PTP19936.1"/>
    <property type="molecule type" value="Genomic_DNA"/>
</dbReference>
<dbReference type="Proteomes" id="UP000244197">
    <property type="component" value="Unassembled WGS sequence"/>
</dbReference>
<organism evidence="1 13">
    <name type="scientific">Vibrio splendidus</name>
    <dbReference type="NCBI Taxonomy" id="29497"/>
    <lineage>
        <taxon>Bacteria</taxon>
        <taxon>Pseudomonadati</taxon>
        <taxon>Pseudomonadota</taxon>
        <taxon>Gammaproteobacteria</taxon>
        <taxon>Vibrionales</taxon>
        <taxon>Vibrionaceae</taxon>
        <taxon>Vibrio</taxon>
    </lineage>
</organism>
<evidence type="ECO:0000313" key="9">
    <source>
        <dbReference type="Proteomes" id="UP000235330"/>
    </source>
</evidence>
<sequence length="62" mass="7157">MFTIEGVCDWCKKPSLVKKHDYLDGKCHHACKECNDIATIDVRQFNIGEMEMRAKLSQATLR</sequence>
<reference evidence="1" key="5">
    <citation type="submission" date="2022-01" db="EMBL/GenBank/DDBJ databases">
        <title>Vibrio aestuarianus Clade A and Clade B isolates are associated with Pacific oyster (Crassostrea gigas) disease outbreaks across Ireland.</title>
        <authorList>
            <person name="Coyle N."/>
            <person name="O'Toole C."/>
            <person name="Thomas J.C.L."/>
            <person name="Ryder D."/>
            <person name="Cheslett D."/>
            <person name="Feist S."/>
            <person name="Bean T."/>
            <person name="Joseph A."/>
            <person name="Waina A."/>
            <person name="Feil E."/>
            <person name="Verner-Jeffreys D.W."/>
        </authorList>
    </citation>
    <scope>NUCLEOTIDE SEQUENCE</scope>
    <source>
        <strain evidence="1">S/17/14 A</strain>
    </source>
</reference>
<dbReference type="OrthoDB" id="5917768at2"/>
<evidence type="ECO:0000313" key="11">
    <source>
        <dbReference type="Proteomes" id="UP000244080"/>
    </source>
</evidence>
<name>A0A0P6ZKM6_VIBSP</name>
<dbReference type="Proteomes" id="UP001569200">
    <property type="component" value="Unassembled WGS sequence"/>
</dbReference>
<evidence type="ECO:0000313" key="13">
    <source>
        <dbReference type="Proteomes" id="UP001159663"/>
    </source>
</evidence>
<keyword evidence="14" id="KW-1185">Reference proteome</keyword>
<dbReference type="AlphaFoldDB" id="A0A0P6ZKM6"/>
<dbReference type="EMBL" id="MCWU01000057">
    <property type="protein sequence ID" value="PMJ62310.1"/>
    <property type="molecule type" value="Genomic_DNA"/>
</dbReference>
<evidence type="ECO:0000313" key="3">
    <source>
        <dbReference type="EMBL" id="MDP2501287.1"/>
    </source>
</evidence>
<dbReference type="Proteomes" id="UP000244080">
    <property type="component" value="Unassembled WGS sequence"/>
</dbReference>
<reference evidence="11 12" key="3">
    <citation type="submission" date="2017-11" db="EMBL/GenBank/DDBJ databases">
        <title>Population delineation of vibrios coincides with oyster pathogenicity.</title>
        <authorList>
            <person name="Bruto M."/>
            <person name="Labreuche Y."/>
            <person name="James A."/>
            <person name="Piel D."/>
            <person name="Chenivesse S."/>
            <person name="Petton B."/>
            <person name="Polz M.F."/>
            <person name="Le Roux F."/>
        </authorList>
    </citation>
    <scope>NUCLEOTIDE SEQUENCE [LARGE SCALE GENOMIC DNA]</scope>
    <source>
        <strain evidence="7 11">1F_55</strain>
        <strain evidence="8 12">FF_144</strain>
    </source>
</reference>
<dbReference type="Proteomes" id="UP000235330">
    <property type="component" value="Unassembled WGS sequence"/>
</dbReference>
<reference evidence="5" key="2">
    <citation type="submission" date="2016-07" db="EMBL/GenBank/DDBJ databases">
        <authorList>
            <person name="Wan K."/>
            <person name="Booth B."/>
            <person name="Spirohn K."/>
            <person name="Hao T."/>
            <person name="Hu Y."/>
            <person name="Calderwood M."/>
            <person name="Hill D."/>
            <person name="Mohr S."/>
            <person name="Vidal M."/>
            <person name="Celniker S."/>
            <person name="Perrimon N."/>
        </authorList>
    </citation>
    <scope>NUCLEOTIDE SEQUENCE</scope>
    <source>
        <strain evidence="6">10N.261.55.E11</strain>
        <strain evidence="5">10N.286.54.F3</strain>
    </source>
</reference>
<evidence type="ECO:0000313" key="10">
    <source>
        <dbReference type="Proteomes" id="UP000235405"/>
    </source>
</evidence>
<proteinExistence type="predicted"/>
<accession>A0A1C3INB8</accession>
<reference evidence="4 14" key="7">
    <citation type="submission" date="2024-06" db="EMBL/GenBank/DDBJ databases">
        <authorList>
            <person name="Steensen K."/>
            <person name="Seneca J."/>
            <person name="Bartlau N."/>
            <person name="Yu A.X."/>
            <person name="Polz M.F."/>
        </authorList>
    </citation>
    <scope>NUCLEOTIDE SEQUENCE [LARGE SCALE GENOMIC DNA]</scope>
    <source>
        <strain evidence="4 14">1F145</strain>
    </source>
</reference>
<dbReference type="Proteomes" id="UP001159663">
    <property type="component" value="Unassembled WGS sequence"/>
</dbReference>
<evidence type="ECO:0000313" key="4">
    <source>
        <dbReference type="EMBL" id="MEZ8182923.1"/>
    </source>
</evidence>
<reference evidence="9 10" key="1">
    <citation type="submission" date="2016-07" db="EMBL/GenBank/DDBJ databases">
        <title>Nontailed viruses are major unrecognized killers of bacteria in the ocean.</title>
        <authorList>
            <person name="Kauffman K."/>
            <person name="Hussain F."/>
            <person name="Yang J."/>
            <person name="Arevalo P."/>
            <person name="Brown J."/>
            <person name="Cutler M."/>
            <person name="Kelly L."/>
            <person name="Polz M.F."/>
        </authorList>
    </citation>
    <scope>NUCLEOTIDE SEQUENCE [LARGE SCALE GENOMIC DNA]</scope>
    <source>
        <strain evidence="9">10N.261.55.E11</strain>
        <strain evidence="10">10N.286.54.F3</strain>
    </source>
</reference>
<dbReference type="EMBL" id="MCSW01000210">
    <property type="protein sequence ID" value="PMF18217.1"/>
    <property type="molecule type" value="Genomic_DNA"/>
</dbReference>
<dbReference type="EMBL" id="JAUYVL010000005">
    <property type="protein sequence ID" value="MDP2501287.1"/>
    <property type="molecule type" value="Genomic_DNA"/>
</dbReference>
<gene>
    <name evidence="4" type="ORF">ACED33_19720</name>
    <name evidence="6" type="ORF">BCU17_05055</name>
    <name evidence="5" type="ORF">BCV19_16700</name>
    <name evidence="8" type="ORF">CWO07_17885</name>
    <name evidence="7" type="ORF">CWO36_09735</name>
    <name evidence="1" type="ORF">L8R85_17345</name>
    <name evidence="2" type="ORF">Q8W38_16425</name>
    <name evidence="3" type="ORF">Q8W42_11250</name>
</gene>
<reference evidence="2" key="6">
    <citation type="submission" date="2023-07" db="EMBL/GenBank/DDBJ databases">
        <title>Genome content predicts the carbon catabolic preferences of heterotrophic bacteria.</title>
        <authorList>
            <person name="Gralka M."/>
        </authorList>
    </citation>
    <scope>NUCLEOTIDE SEQUENCE</scope>
    <source>
        <strain evidence="3">6E02</strain>
        <strain evidence="2">6E03</strain>
    </source>
</reference>
<protein>
    <submittedName>
        <fullName evidence="1">Uncharacterized protein</fullName>
    </submittedName>
</protein>
<evidence type="ECO:0000313" key="2">
    <source>
        <dbReference type="EMBL" id="MDP2490938.1"/>
    </source>
</evidence>
<dbReference type="EMBL" id="JBGOOW010000031">
    <property type="protein sequence ID" value="MEZ8182923.1"/>
    <property type="molecule type" value="Genomic_DNA"/>
</dbReference>
<dbReference type="Proteomes" id="UP001177883">
    <property type="component" value="Unassembled WGS sequence"/>
</dbReference>